<reference evidence="7" key="1">
    <citation type="journal article" date="2014" name="Int. J. Syst. Evol. Microbiol.">
        <title>Complete genome of a new Firmicutes species belonging to the dominant human colonic microbiota ('Ruminococcus bicirculans') reveals two chromosomes and a selective capacity to utilize plant glucans.</title>
        <authorList>
            <consortium name="NISC Comparative Sequencing Program"/>
            <person name="Wegmann U."/>
            <person name="Louis P."/>
            <person name="Goesmann A."/>
            <person name="Henrissat B."/>
            <person name="Duncan S.H."/>
            <person name="Flint H.J."/>
        </authorList>
    </citation>
    <scope>NUCLEOTIDE SEQUENCE</scope>
    <source>
        <strain evidence="7">CGMCC 1.8884</strain>
    </source>
</reference>
<evidence type="ECO:0000313" key="7">
    <source>
        <dbReference type="EMBL" id="GGP29646.1"/>
    </source>
</evidence>
<comment type="caution">
    <text evidence="6">The sequence shown here is derived from an EMBL/GenBank/DDBJ whole genome shotgun (WGS) entry which is preliminary data.</text>
</comment>
<protein>
    <submittedName>
        <fullName evidence="6">ABC transporter permease</fullName>
    </submittedName>
</protein>
<feature type="transmembrane region" description="Helical" evidence="5">
    <location>
        <begin position="460"/>
        <end position="481"/>
    </location>
</feature>
<dbReference type="Pfam" id="PF13520">
    <property type="entry name" value="AA_permease_2"/>
    <property type="match status" value="1"/>
</dbReference>
<evidence type="ECO:0000256" key="5">
    <source>
        <dbReference type="SAM" id="Phobius"/>
    </source>
</evidence>
<evidence type="ECO:0000313" key="6">
    <source>
        <dbReference type="EMBL" id="GGI83460.1"/>
    </source>
</evidence>
<name>A0AAV4K6H4_9DEIO</name>
<dbReference type="Proteomes" id="UP000630135">
    <property type="component" value="Unassembled WGS sequence"/>
</dbReference>
<reference evidence="6" key="2">
    <citation type="journal article" date="2014" name="Int. J. Syst. Evol. Microbiol.">
        <title>Complete genome sequence of Corynebacterium casei LMG S-19264T (=DSM 44701T), isolated from a smear-ripened cheese.</title>
        <authorList>
            <consortium name="US DOE Joint Genome Institute (JGI-PGF)"/>
            <person name="Walter F."/>
            <person name="Albersmeier A."/>
            <person name="Kalinowski J."/>
            <person name="Ruckert C."/>
        </authorList>
    </citation>
    <scope>NUCLEOTIDE SEQUENCE</scope>
    <source>
        <strain evidence="6">CGMCC 1.8885</strain>
    </source>
</reference>
<feature type="transmembrane region" description="Helical" evidence="5">
    <location>
        <begin position="44"/>
        <end position="66"/>
    </location>
</feature>
<feature type="transmembrane region" description="Helical" evidence="5">
    <location>
        <begin position="87"/>
        <end position="112"/>
    </location>
</feature>
<feature type="transmembrane region" description="Helical" evidence="5">
    <location>
        <begin position="403"/>
        <end position="424"/>
    </location>
</feature>
<dbReference type="InterPro" id="IPR052962">
    <property type="entry name" value="AA_Transporter_AGT"/>
</dbReference>
<comment type="subcellular location">
    <subcellularLocation>
        <location evidence="1">Membrane</location>
        <topology evidence="1">Multi-pass membrane protein</topology>
    </subcellularLocation>
</comment>
<feature type="transmembrane region" description="Helical" evidence="5">
    <location>
        <begin position="430"/>
        <end position="448"/>
    </location>
</feature>
<evidence type="ECO:0000256" key="3">
    <source>
        <dbReference type="ARBA" id="ARBA00022989"/>
    </source>
</evidence>
<evidence type="ECO:0000313" key="8">
    <source>
        <dbReference type="Proteomes" id="UP000630135"/>
    </source>
</evidence>
<dbReference type="InterPro" id="IPR002293">
    <property type="entry name" value="AA/rel_permease1"/>
</dbReference>
<dbReference type="PIRSF" id="PIRSF006060">
    <property type="entry name" value="AA_transporter"/>
    <property type="match status" value="1"/>
</dbReference>
<dbReference type="EMBL" id="BMLZ01000013">
    <property type="protein sequence ID" value="GGP29646.1"/>
    <property type="molecule type" value="Genomic_DNA"/>
</dbReference>
<feature type="transmembrane region" description="Helical" evidence="5">
    <location>
        <begin position="493"/>
        <end position="510"/>
    </location>
</feature>
<reference evidence="8" key="3">
    <citation type="journal article" date="2019" name="Int. J. Syst. Evol. Microbiol.">
        <title>The Global Catalogue of Microorganisms (GCM) 10K type strain sequencing project: providing services to taxonomists for standard genome sequencing and annotation.</title>
        <authorList>
            <consortium name="The Broad Institute Genomics Platform"/>
            <consortium name="The Broad Institute Genome Sequencing Center for Infectious Disease"/>
            <person name="Wu L."/>
            <person name="Ma J."/>
        </authorList>
    </citation>
    <scope>NUCLEOTIDE SEQUENCE [LARGE SCALE GENOMIC DNA]</scope>
    <source>
        <strain evidence="8">CGMCC 1.8884</strain>
    </source>
</reference>
<keyword evidence="4 5" id="KW-0472">Membrane</keyword>
<dbReference type="EMBL" id="BMMA01000014">
    <property type="protein sequence ID" value="GGI83460.1"/>
    <property type="molecule type" value="Genomic_DNA"/>
</dbReference>
<accession>A0AAV4K6H4</accession>
<dbReference type="GO" id="GO:0016020">
    <property type="term" value="C:membrane"/>
    <property type="evidence" value="ECO:0007669"/>
    <property type="project" value="UniProtKB-SubCell"/>
</dbReference>
<feature type="transmembrane region" description="Helical" evidence="5">
    <location>
        <begin position="12"/>
        <end position="32"/>
    </location>
</feature>
<dbReference type="Proteomes" id="UP000652720">
    <property type="component" value="Unassembled WGS sequence"/>
</dbReference>
<dbReference type="GeneID" id="59165731"/>
<dbReference type="PANTHER" id="PTHR47547:SF1">
    <property type="entry name" value="ASPARTATE-PROTON SYMPORTER"/>
    <property type="match status" value="1"/>
</dbReference>
<feature type="transmembrane region" description="Helical" evidence="5">
    <location>
        <begin position="167"/>
        <end position="186"/>
    </location>
</feature>
<dbReference type="RefSeq" id="WP_017869705.1">
    <property type="nucleotide sequence ID" value="NZ_BMLZ01000013.1"/>
</dbReference>
<feature type="transmembrane region" description="Helical" evidence="5">
    <location>
        <begin position="132"/>
        <end position="155"/>
    </location>
</feature>
<proteinExistence type="predicted"/>
<evidence type="ECO:0000256" key="1">
    <source>
        <dbReference type="ARBA" id="ARBA00004141"/>
    </source>
</evidence>
<dbReference type="Gene3D" id="1.20.1740.10">
    <property type="entry name" value="Amino acid/polyamine transporter I"/>
    <property type="match status" value="1"/>
</dbReference>
<gene>
    <name evidence="7" type="ORF">GCM10008021_12970</name>
    <name evidence="6" type="ORF">GCM10010914_17180</name>
</gene>
<sequence length="528" mass="55578">MTTSATGARRSITPLALLMTCLGSIIGSGWLFGAFNTAKIAGPAAILAWVIGMVMMMAIALTYTELGAMFPESGGMGRYAGYSHGPFAGVLASWSNWLSMLAIPPIEAVASVQYMSGWAFPWARGLVEGGTLTTSGLIAATALMLLYTLLNYWTVALFAKSNTAITLFKLVVPLLAAVFLIAYGFHPENFTAAASGGFAPYGWAAVFTGVATSGIVFSFNGFQAPINLAGEAQRPGRSVPFAVVGGILLAGVVYVLLQVAFIGAVAPASLAGGGWAGLKFESPFAELAVALGLNWLALTLYADAVISPSGTGITYAATTSRALQALARSGYMPAFLGQLHPTLGVPRRALLVNLALSLLALYLFPNWEALAAVVSVTCVVGFLTGPVSVASLRRTAPQAPRPLRLAGLPLLAPLAFVFASLLVYWSRWPLNGQIMLLVLLGLPIYVAVQARRGWEGTARHLRSGLWLPAFLLTLTLVSFLGSREFGGRGVLPYGVDMALVTVLALAFYFWGVRSGDPEAMEEVPQDDD</sequence>
<feature type="transmembrane region" description="Helical" evidence="5">
    <location>
        <begin position="198"/>
        <end position="219"/>
    </location>
</feature>
<keyword evidence="8" id="KW-1185">Reference proteome</keyword>
<dbReference type="PANTHER" id="PTHR47547">
    <property type="match status" value="1"/>
</dbReference>
<evidence type="ECO:0000256" key="4">
    <source>
        <dbReference type="ARBA" id="ARBA00023136"/>
    </source>
</evidence>
<keyword evidence="3 5" id="KW-1133">Transmembrane helix</keyword>
<evidence type="ECO:0000256" key="2">
    <source>
        <dbReference type="ARBA" id="ARBA00022692"/>
    </source>
</evidence>
<evidence type="ECO:0000313" key="9">
    <source>
        <dbReference type="Proteomes" id="UP000652720"/>
    </source>
</evidence>
<keyword evidence="2 5" id="KW-0812">Transmembrane</keyword>
<dbReference type="AlphaFoldDB" id="A0AAV4K6H4"/>
<feature type="transmembrane region" description="Helical" evidence="5">
    <location>
        <begin position="239"/>
        <end position="264"/>
    </location>
</feature>
<dbReference type="GO" id="GO:0022857">
    <property type="term" value="F:transmembrane transporter activity"/>
    <property type="evidence" value="ECO:0007669"/>
    <property type="project" value="InterPro"/>
</dbReference>
<reference evidence="6" key="4">
    <citation type="submission" date="2023-08" db="EMBL/GenBank/DDBJ databases">
        <authorList>
            <person name="Sun Q."/>
            <person name="Zhou Y."/>
        </authorList>
    </citation>
    <scope>NUCLEOTIDE SEQUENCE</scope>
    <source>
        <strain evidence="7">CGMCC 1.8884</strain>
        <strain evidence="6">CGMCC 1.8885</strain>
    </source>
</reference>
<feature type="transmembrane region" description="Helical" evidence="5">
    <location>
        <begin position="370"/>
        <end position="391"/>
    </location>
</feature>
<organism evidence="6 9">
    <name type="scientific">Deinococcus wulumuqiensis</name>
    <dbReference type="NCBI Taxonomy" id="980427"/>
    <lineage>
        <taxon>Bacteria</taxon>
        <taxon>Thermotogati</taxon>
        <taxon>Deinococcota</taxon>
        <taxon>Deinococci</taxon>
        <taxon>Deinococcales</taxon>
        <taxon>Deinococcaceae</taxon>
        <taxon>Deinococcus</taxon>
    </lineage>
</organism>